<dbReference type="Proteomes" id="UP001597264">
    <property type="component" value="Unassembled WGS sequence"/>
</dbReference>
<reference evidence="7" key="1">
    <citation type="journal article" date="2019" name="Int. J. Syst. Evol. Microbiol.">
        <title>The Global Catalogue of Microorganisms (GCM) 10K type strain sequencing project: providing services to taxonomists for standard genome sequencing and annotation.</title>
        <authorList>
            <consortium name="The Broad Institute Genomics Platform"/>
            <consortium name="The Broad Institute Genome Sequencing Center for Infectious Disease"/>
            <person name="Wu L."/>
            <person name="Ma J."/>
        </authorList>
    </citation>
    <scope>NUCLEOTIDE SEQUENCE [LARGE SCALE GENOMIC DNA]</scope>
    <source>
        <strain evidence="7">CCUG 54356</strain>
    </source>
</reference>
<evidence type="ECO:0000256" key="4">
    <source>
        <dbReference type="SAM" id="MobiDB-lite"/>
    </source>
</evidence>
<gene>
    <name evidence="6" type="ORF">ACFQ2X_14910</name>
</gene>
<keyword evidence="1" id="KW-0346">Stress response</keyword>
<comment type="caution">
    <text evidence="6">The sequence shown here is derived from an EMBL/GenBank/DDBJ whole genome shotgun (WGS) entry which is preliminary data.</text>
</comment>
<dbReference type="InterPro" id="IPR008978">
    <property type="entry name" value="HSP20-like_chaperone"/>
</dbReference>
<evidence type="ECO:0000313" key="6">
    <source>
        <dbReference type="EMBL" id="MFD1217895.1"/>
    </source>
</evidence>
<dbReference type="PANTHER" id="PTHR47062">
    <property type="match status" value="1"/>
</dbReference>
<dbReference type="Pfam" id="PF00011">
    <property type="entry name" value="HSP20"/>
    <property type="match status" value="1"/>
</dbReference>
<organism evidence="6 7">
    <name type="scientific">Microbulbifer celer</name>
    <dbReference type="NCBI Taxonomy" id="435905"/>
    <lineage>
        <taxon>Bacteria</taxon>
        <taxon>Pseudomonadati</taxon>
        <taxon>Pseudomonadota</taxon>
        <taxon>Gammaproteobacteria</taxon>
        <taxon>Cellvibrionales</taxon>
        <taxon>Microbulbiferaceae</taxon>
        <taxon>Microbulbifer</taxon>
    </lineage>
</organism>
<name>A0ABW3UBE3_9GAMM</name>
<feature type="region of interest" description="Disordered" evidence="4">
    <location>
        <begin position="138"/>
        <end position="173"/>
    </location>
</feature>
<evidence type="ECO:0000256" key="1">
    <source>
        <dbReference type="ARBA" id="ARBA00023016"/>
    </source>
</evidence>
<evidence type="ECO:0000313" key="7">
    <source>
        <dbReference type="Proteomes" id="UP001597264"/>
    </source>
</evidence>
<accession>A0ABW3UBE3</accession>
<feature type="domain" description="SHSP" evidence="5">
    <location>
        <begin position="30"/>
        <end position="141"/>
    </location>
</feature>
<protein>
    <submittedName>
        <fullName evidence="6">Hsp20 family protein</fullName>
    </submittedName>
</protein>
<dbReference type="SUPFAM" id="SSF49764">
    <property type="entry name" value="HSP20-like chaperones"/>
    <property type="match status" value="1"/>
</dbReference>
<dbReference type="PROSITE" id="PS01031">
    <property type="entry name" value="SHSP"/>
    <property type="match status" value="1"/>
</dbReference>
<evidence type="ECO:0000256" key="2">
    <source>
        <dbReference type="PROSITE-ProRule" id="PRU00285"/>
    </source>
</evidence>
<sequence length="173" mass="18920">MRNLDLTPLYRSAIGFDRLASLLDTMTTSEQNQPAYPPYNIELTGDDSYCISMAVAGFEESELDIQVEQNLLTVSGKKLSDESKRQFLHRGIAARNFERRFQLADHVRVTDAALANGLLHVQLVREIPEAMKPRKIEISSGKALQSETRAEQAGNATASAASADAPKVATNAA</sequence>
<evidence type="ECO:0000259" key="5">
    <source>
        <dbReference type="PROSITE" id="PS01031"/>
    </source>
</evidence>
<proteinExistence type="inferred from homology"/>
<evidence type="ECO:0000256" key="3">
    <source>
        <dbReference type="RuleBase" id="RU003616"/>
    </source>
</evidence>
<dbReference type="CDD" id="cd06470">
    <property type="entry name" value="ACD_IbpA-B_like"/>
    <property type="match status" value="1"/>
</dbReference>
<feature type="compositionally biased region" description="Low complexity" evidence="4">
    <location>
        <begin position="151"/>
        <end position="173"/>
    </location>
</feature>
<dbReference type="Gene3D" id="2.60.40.790">
    <property type="match status" value="1"/>
</dbReference>
<dbReference type="RefSeq" id="WP_230439009.1">
    <property type="nucleotide sequence ID" value="NZ_CP087715.1"/>
</dbReference>
<keyword evidence="7" id="KW-1185">Reference proteome</keyword>
<dbReference type="PANTHER" id="PTHR47062:SF1">
    <property type="entry name" value="SMALL HEAT SHOCK PROTEIN IBPA"/>
    <property type="match status" value="1"/>
</dbReference>
<comment type="similarity">
    <text evidence="2 3">Belongs to the small heat shock protein (HSP20) family.</text>
</comment>
<dbReference type="InterPro" id="IPR037913">
    <property type="entry name" value="ACD_IbpA/B"/>
</dbReference>
<dbReference type="EMBL" id="JBHTLR010000019">
    <property type="protein sequence ID" value="MFD1217895.1"/>
    <property type="molecule type" value="Genomic_DNA"/>
</dbReference>
<dbReference type="InterPro" id="IPR002068">
    <property type="entry name" value="A-crystallin/Hsp20_dom"/>
</dbReference>